<evidence type="ECO:0000256" key="1">
    <source>
        <dbReference type="SAM" id="Coils"/>
    </source>
</evidence>
<feature type="domain" description="DUF4124" evidence="3">
    <location>
        <begin position="18"/>
        <end position="66"/>
    </location>
</feature>
<feature type="coiled-coil region" evidence="1">
    <location>
        <begin position="172"/>
        <end position="202"/>
    </location>
</feature>
<dbReference type="InterPro" id="IPR025392">
    <property type="entry name" value="DUF4124"/>
</dbReference>
<dbReference type="Pfam" id="PF13511">
    <property type="entry name" value="DUF4124"/>
    <property type="match status" value="1"/>
</dbReference>
<name>A0A4R3XXX0_9PROT</name>
<organism evidence="4 5">
    <name type="scientific">Sulfurirhabdus autotrophica</name>
    <dbReference type="NCBI Taxonomy" id="1706046"/>
    <lineage>
        <taxon>Bacteria</taxon>
        <taxon>Pseudomonadati</taxon>
        <taxon>Pseudomonadota</taxon>
        <taxon>Betaproteobacteria</taxon>
        <taxon>Nitrosomonadales</taxon>
        <taxon>Sulfuricellaceae</taxon>
        <taxon>Sulfurirhabdus</taxon>
    </lineage>
</organism>
<evidence type="ECO:0000313" key="4">
    <source>
        <dbReference type="EMBL" id="TCV84100.1"/>
    </source>
</evidence>
<gene>
    <name evidence="4" type="ORF">EDC63_11335</name>
</gene>
<dbReference type="RefSeq" id="WP_124945081.1">
    <property type="nucleotide sequence ID" value="NZ_BHVT01000008.1"/>
</dbReference>
<dbReference type="OrthoDB" id="8547929at2"/>
<evidence type="ECO:0000259" key="3">
    <source>
        <dbReference type="Pfam" id="PF13511"/>
    </source>
</evidence>
<keyword evidence="2" id="KW-0732">Signal</keyword>
<comment type="caution">
    <text evidence="4">The sequence shown here is derived from an EMBL/GenBank/DDBJ whole genome shotgun (WGS) entry which is preliminary data.</text>
</comment>
<evidence type="ECO:0000256" key="2">
    <source>
        <dbReference type="SAM" id="SignalP"/>
    </source>
</evidence>
<accession>A0A4R3XXX0</accession>
<feature type="signal peptide" evidence="2">
    <location>
        <begin position="1"/>
        <end position="26"/>
    </location>
</feature>
<dbReference type="AlphaFoldDB" id="A0A4R3XXX0"/>
<proteinExistence type="predicted"/>
<feature type="chain" id="PRO_5020199099" evidence="2">
    <location>
        <begin position="27"/>
        <end position="219"/>
    </location>
</feature>
<sequence length="219" mass="25198">MKKLFALPPIVMGALFMLISNNNVWAEIYKYTDAQGGVHYSQTKPEAQTPTKVMKINTAPANKPEAVTSMTPNEPLTESCEHGDSFTRDKKVFCCNSRCLRDRIEKGLEYSCADPRCHQAASQIKQEITLRDQKEKDEASAKANAIREEKMITARDKKIVDDCNKRHEIYCNNSAENIVKAQQEEAKRIEELDRENREEKIRNRGKNLPRYNKNDIYIN</sequence>
<keyword evidence="1" id="KW-0175">Coiled coil</keyword>
<reference evidence="4 5" key="1">
    <citation type="submission" date="2019-03" db="EMBL/GenBank/DDBJ databases">
        <title>Genomic Encyclopedia of Type Strains, Phase IV (KMG-IV): sequencing the most valuable type-strain genomes for metagenomic binning, comparative biology and taxonomic classification.</title>
        <authorList>
            <person name="Goeker M."/>
        </authorList>
    </citation>
    <scope>NUCLEOTIDE SEQUENCE [LARGE SCALE GENOMIC DNA]</scope>
    <source>
        <strain evidence="4 5">DSM 100309</strain>
    </source>
</reference>
<dbReference type="Proteomes" id="UP000295367">
    <property type="component" value="Unassembled WGS sequence"/>
</dbReference>
<keyword evidence="5" id="KW-1185">Reference proteome</keyword>
<protein>
    <submittedName>
        <fullName evidence="4">Uncharacterized protein DUF4124</fullName>
    </submittedName>
</protein>
<dbReference type="EMBL" id="SMCO01000013">
    <property type="protein sequence ID" value="TCV84100.1"/>
    <property type="molecule type" value="Genomic_DNA"/>
</dbReference>
<evidence type="ECO:0000313" key="5">
    <source>
        <dbReference type="Proteomes" id="UP000295367"/>
    </source>
</evidence>